<gene>
    <name evidence="2" type="ORF">MVEN_02366100</name>
</gene>
<dbReference type="AlphaFoldDB" id="A0A8H6X3S4"/>
<dbReference type="OrthoDB" id="2939176at2759"/>
<accession>A0A8H6X3S4</accession>
<dbReference type="EMBL" id="JACAZI010000029">
    <property type="protein sequence ID" value="KAF7333499.1"/>
    <property type="molecule type" value="Genomic_DNA"/>
</dbReference>
<protein>
    <submittedName>
        <fullName evidence="2">Uncharacterized protein</fullName>
    </submittedName>
</protein>
<proteinExistence type="predicted"/>
<keyword evidence="3" id="KW-1185">Reference proteome</keyword>
<organism evidence="2 3">
    <name type="scientific">Mycena venus</name>
    <dbReference type="NCBI Taxonomy" id="2733690"/>
    <lineage>
        <taxon>Eukaryota</taxon>
        <taxon>Fungi</taxon>
        <taxon>Dikarya</taxon>
        <taxon>Basidiomycota</taxon>
        <taxon>Agaricomycotina</taxon>
        <taxon>Agaricomycetes</taxon>
        <taxon>Agaricomycetidae</taxon>
        <taxon>Agaricales</taxon>
        <taxon>Marasmiineae</taxon>
        <taxon>Mycenaceae</taxon>
        <taxon>Mycena</taxon>
    </lineage>
</organism>
<dbReference type="Proteomes" id="UP000620124">
    <property type="component" value="Unassembled WGS sequence"/>
</dbReference>
<evidence type="ECO:0000313" key="2">
    <source>
        <dbReference type="EMBL" id="KAF7333499.1"/>
    </source>
</evidence>
<sequence>MSVEELQAHIDKLSADIDLQKEVLKQLDRSKSATQRQLIGAITPRYFLRDLYPMPSSLFADSRVSICTKAFHERLQYVGRYSPIYSGPPG</sequence>
<comment type="caution">
    <text evidence="2">The sequence shown here is derived from an EMBL/GenBank/DDBJ whole genome shotgun (WGS) entry which is preliminary data.</text>
</comment>
<keyword evidence="1" id="KW-0175">Coiled coil</keyword>
<evidence type="ECO:0000313" key="3">
    <source>
        <dbReference type="Proteomes" id="UP000620124"/>
    </source>
</evidence>
<reference evidence="2" key="1">
    <citation type="submission" date="2020-05" db="EMBL/GenBank/DDBJ databases">
        <title>Mycena genomes resolve the evolution of fungal bioluminescence.</title>
        <authorList>
            <person name="Tsai I.J."/>
        </authorList>
    </citation>
    <scope>NUCLEOTIDE SEQUENCE</scope>
    <source>
        <strain evidence="2">CCC161011</strain>
    </source>
</reference>
<feature type="coiled-coil region" evidence="1">
    <location>
        <begin position="3"/>
        <end position="30"/>
    </location>
</feature>
<name>A0A8H6X3S4_9AGAR</name>
<evidence type="ECO:0000256" key="1">
    <source>
        <dbReference type="SAM" id="Coils"/>
    </source>
</evidence>